<feature type="region of interest" description="Disordered" evidence="1">
    <location>
        <begin position="123"/>
        <end position="146"/>
    </location>
</feature>
<dbReference type="InterPro" id="IPR028011">
    <property type="entry name" value="DUF4476"/>
</dbReference>
<evidence type="ECO:0000259" key="3">
    <source>
        <dbReference type="Pfam" id="PF14771"/>
    </source>
</evidence>
<name>A0ABU8NNJ2_9SPHI</name>
<evidence type="ECO:0000256" key="2">
    <source>
        <dbReference type="SAM" id="SignalP"/>
    </source>
</evidence>
<sequence>MKTLLLFIAALLQTSLIFAQNSGTDTELFIEVAEQGKIVVYVNDEQVGSSKGRFRFYDVENTSPTVIIMRNNRQIAKTTLSLTRNSRTIARYSSFDGLKVVKTLPMFDANQYALDDWDGIFDSTPDGPTRPSRPAEPGRPTRPTLSRDKIMSNQSFDQLLNMVRRADFDSGKIKLVKSALNNNKISASQLTALVKVFDFDASRLEISKSAYDSVADKQNYFKVTEAFEFDFSKDQLMDYINKKTSR</sequence>
<feature type="chain" id="PRO_5047063617" evidence="2">
    <location>
        <begin position="20"/>
        <end position="246"/>
    </location>
</feature>
<organism evidence="4 5">
    <name type="scientific">Pedobacter panaciterrae</name>
    <dbReference type="NCBI Taxonomy" id="363849"/>
    <lineage>
        <taxon>Bacteria</taxon>
        <taxon>Pseudomonadati</taxon>
        <taxon>Bacteroidota</taxon>
        <taxon>Sphingobacteriia</taxon>
        <taxon>Sphingobacteriales</taxon>
        <taxon>Sphingobacteriaceae</taxon>
        <taxon>Pedobacter</taxon>
    </lineage>
</organism>
<feature type="signal peptide" evidence="2">
    <location>
        <begin position="1"/>
        <end position="19"/>
    </location>
</feature>
<evidence type="ECO:0000313" key="4">
    <source>
        <dbReference type="EMBL" id="MEJ2903741.1"/>
    </source>
</evidence>
<comment type="caution">
    <text evidence="4">The sequence shown here is derived from an EMBL/GenBank/DDBJ whole genome shotgun (WGS) entry which is preliminary data.</text>
</comment>
<reference evidence="4 5" key="1">
    <citation type="submission" date="2024-03" db="EMBL/GenBank/DDBJ databases">
        <title>Sequence of Lycoming College Course Isolates.</title>
        <authorList>
            <person name="Plotts O."/>
            <person name="Newman J."/>
        </authorList>
    </citation>
    <scope>NUCLEOTIDE SEQUENCE [LARGE SCALE GENOMIC DNA]</scope>
    <source>
        <strain evidence="4 5">CJB-3</strain>
    </source>
</reference>
<evidence type="ECO:0000313" key="5">
    <source>
        <dbReference type="Proteomes" id="UP001378956"/>
    </source>
</evidence>
<keyword evidence="2" id="KW-0732">Signal</keyword>
<dbReference type="EMBL" id="JBBEUB010000005">
    <property type="protein sequence ID" value="MEJ2903741.1"/>
    <property type="molecule type" value="Genomic_DNA"/>
</dbReference>
<proteinExistence type="predicted"/>
<keyword evidence="5" id="KW-1185">Reference proteome</keyword>
<protein>
    <submittedName>
        <fullName evidence="4">DUF4476 domain-containing protein</fullName>
    </submittedName>
</protein>
<dbReference type="RefSeq" id="WP_337716924.1">
    <property type="nucleotide sequence ID" value="NZ_JBBEUB010000005.1"/>
</dbReference>
<dbReference type="Proteomes" id="UP001378956">
    <property type="component" value="Unassembled WGS sequence"/>
</dbReference>
<gene>
    <name evidence="4" type="ORF">WAE58_14950</name>
</gene>
<dbReference type="Pfam" id="PF14771">
    <property type="entry name" value="DUF4476"/>
    <property type="match status" value="1"/>
</dbReference>
<evidence type="ECO:0000256" key="1">
    <source>
        <dbReference type="SAM" id="MobiDB-lite"/>
    </source>
</evidence>
<accession>A0ABU8NNJ2</accession>
<feature type="domain" description="DUF4476" evidence="3">
    <location>
        <begin position="151"/>
        <end position="240"/>
    </location>
</feature>